<dbReference type="PATRIC" id="fig|55398.3.peg.2721"/>
<dbReference type="InterPro" id="IPR016085">
    <property type="entry name" value="Protease_inh_B-barrel_dom"/>
</dbReference>
<proteinExistence type="inferred from homology"/>
<accession>A0A0P9YAT6</accession>
<evidence type="ECO:0000313" key="10">
    <source>
        <dbReference type="Proteomes" id="UP000050554"/>
    </source>
</evidence>
<dbReference type="GO" id="GO:0008191">
    <property type="term" value="F:metalloendopeptidase inhibitor activity"/>
    <property type="evidence" value="ECO:0007669"/>
    <property type="project" value="InterPro"/>
</dbReference>
<dbReference type="PRINTS" id="PR01274">
    <property type="entry name" value="MPTASEINHBTR"/>
</dbReference>
<evidence type="ECO:0000313" key="9">
    <source>
        <dbReference type="EMBL" id="KPY42321.1"/>
    </source>
</evidence>
<keyword evidence="4" id="KW-0646">Protease inhibitor</keyword>
<dbReference type="EMBL" id="LJRF01000214">
    <property type="protein sequence ID" value="KPY42321.1"/>
    <property type="molecule type" value="Genomic_DNA"/>
</dbReference>
<dbReference type="Proteomes" id="UP000050554">
    <property type="component" value="Unassembled WGS sequence"/>
</dbReference>
<dbReference type="SUPFAM" id="SSF50882">
    <property type="entry name" value="beta-Barrel protease inhibitors"/>
    <property type="match status" value="1"/>
</dbReference>
<comment type="similarity">
    <text evidence="2">Belongs to the protease inhibitor I38 family.</text>
</comment>
<evidence type="ECO:0000256" key="2">
    <source>
        <dbReference type="ARBA" id="ARBA00006813"/>
    </source>
</evidence>
<comment type="caution">
    <text evidence="9">The sequence shown here is derived from an EMBL/GenBank/DDBJ whole genome shotgun (WGS) entry which is preliminary data.</text>
</comment>
<sequence length="144" mass="15531">MGGSHEPPMFWNMAIMSIQHLFRNIAAAVALLAAISGVSMATSLKLPSPAELSGKWRLFAQARPSEACELQLNTDAPQLGGDPVCASRWLSDTPTGWFPTPDGLAFTDKEGSGLIHFNHMGNQLYQARLPGGDLLTLARLIEQD</sequence>
<evidence type="ECO:0000259" key="8">
    <source>
        <dbReference type="Pfam" id="PF02974"/>
    </source>
</evidence>
<keyword evidence="9" id="KW-0067">ATP-binding</keyword>
<dbReference type="GO" id="GO:0042597">
    <property type="term" value="C:periplasmic space"/>
    <property type="evidence" value="ECO:0007669"/>
    <property type="project" value="UniProtKB-SubCell"/>
</dbReference>
<dbReference type="InterPro" id="IPR021140">
    <property type="entry name" value="Inh/Omp19"/>
</dbReference>
<keyword evidence="9" id="KW-0547">Nucleotide-binding</keyword>
<organism evidence="9 10">
    <name type="scientific">Pseudomonas syringae pv. ribicola</name>
    <dbReference type="NCBI Taxonomy" id="55398"/>
    <lineage>
        <taxon>Bacteria</taxon>
        <taxon>Pseudomonadati</taxon>
        <taxon>Pseudomonadota</taxon>
        <taxon>Gammaproteobacteria</taxon>
        <taxon>Pseudomonadales</taxon>
        <taxon>Pseudomonadaceae</taxon>
        <taxon>Pseudomonas</taxon>
    </lineage>
</organism>
<evidence type="ECO:0000256" key="4">
    <source>
        <dbReference type="ARBA" id="ARBA00022690"/>
    </source>
</evidence>
<reference evidence="9 10" key="1">
    <citation type="submission" date="2015-09" db="EMBL/GenBank/DDBJ databases">
        <title>Genome announcement of multiple Pseudomonas syringae strains.</title>
        <authorList>
            <person name="Thakur S."/>
            <person name="Wang P.W."/>
            <person name="Gong Y."/>
            <person name="Weir B.S."/>
            <person name="Guttman D.S."/>
        </authorList>
    </citation>
    <scope>NUCLEOTIDE SEQUENCE [LARGE SCALE GENOMIC DNA]</scope>
    <source>
        <strain evidence="9 10">ICMP3882</strain>
    </source>
</reference>
<gene>
    <name evidence="9" type="ORF">ALO47_200085</name>
</gene>
<name>A0A0P9YAT6_PSESI</name>
<dbReference type="Gene3D" id="2.40.128.10">
    <property type="match status" value="1"/>
</dbReference>
<keyword evidence="6" id="KW-0574">Periplasm</keyword>
<evidence type="ECO:0000256" key="6">
    <source>
        <dbReference type="ARBA" id="ARBA00022764"/>
    </source>
</evidence>
<comment type="subcellular location">
    <subcellularLocation>
        <location evidence="1">Periplasm</location>
    </subcellularLocation>
</comment>
<feature type="domain" description="Alkaline proteinase inhibitor/ Outer membrane lipoprotein Omp19" evidence="8">
    <location>
        <begin position="47"/>
        <end position="139"/>
    </location>
</feature>
<evidence type="ECO:0000256" key="1">
    <source>
        <dbReference type="ARBA" id="ARBA00004418"/>
    </source>
</evidence>
<dbReference type="GO" id="GO:0005524">
    <property type="term" value="F:ATP binding"/>
    <property type="evidence" value="ECO:0007669"/>
    <property type="project" value="UniProtKB-KW"/>
</dbReference>
<evidence type="ECO:0000256" key="7">
    <source>
        <dbReference type="ARBA" id="ARBA00023215"/>
    </source>
</evidence>
<evidence type="ECO:0000256" key="5">
    <source>
        <dbReference type="ARBA" id="ARBA00022729"/>
    </source>
</evidence>
<keyword evidence="3" id="KW-0483">Metalloprotease inhibitor</keyword>
<dbReference type="InterPro" id="IPR022815">
    <property type="entry name" value="Inh"/>
</dbReference>
<dbReference type="Pfam" id="PF02974">
    <property type="entry name" value="Inh"/>
    <property type="match status" value="1"/>
</dbReference>
<keyword evidence="7" id="KW-0481">Metalloenzyme inhibitor</keyword>
<evidence type="ECO:0000256" key="3">
    <source>
        <dbReference type="ARBA" id="ARBA00022608"/>
    </source>
</evidence>
<dbReference type="AlphaFoldDB" id="A0A0P9YAT6"/>
<protein>
    <submittedName>
        <fullName evidence="9">ABC transporter ATP-binding protein</fullName>
    </submittedName>
</protein>
<keyword evidence="5" id="KW-0732">Signal</keyword>